<evidence type="ECO:0000256" key="1">
    <source>
        <dbReference type="PROSITE-ProRule" id="PRU00023"/>
    </source>
</evidence>
<dbReference type="InterPro" id="IPR002110">
    <property type="entry name" value="Ankyrin_rpt"/>
</dbReference>
<dbReference type="RefSeq" id="WP_138722250.1">
    <property type="nucleotide sequence ID" value="NZ_SSHJ02000005.1"/>
</dbReference>
<reference evidence="3 4" key="1">
    <citation type="submission" date="2024-12" db="EMBL/GenBank/DDBJ databases">
        <authorList>
            <person name="Hu S."/>
        </authorList>
    </citation>
    <scope>NUCLEOTIDE SEQUENCE [LARGE SCALE GENOMIC DNA]</scope>
    <source>
        <strain evidence="3 4">THG-T11</strain>
    </source>
</reference>
<organism evidence="3 4">
    <name type="scientific">Pedobacter ureilyticus</name>
    <dbReference type="NCBI Taxonomy" id="1393051"/>
    <lineage>
        <taxon>Bacteria</taxon>
        <taxon>Pseudomonadati</taxon>
        <taxon>Bacteroidota</taxon>
        <taxon>Sphingobacteriia</taxon>
        <taxon>Sphingobacteriales</taxon>
        <taxon>Sphingobacteriaceae</taxon>
        <taxon>Pedobacter</taxon>
    </lineage>
</organism>
<dbReference type="InterPro" id="IPR036770">
    <property type="entry name" value="Ankyrin_rpt-contain_sf"/>
</dbReference>
<sequence>MKKIKTVMIIALLSISGLGFAQQLNDNIKKAFKADDATALLAEIKNQKVTINDCFNIEDISYSLLSLSIKMNKPNIFNQLIEQKADVNKICGEKSPLMYTAKYGLLDFAKALVKAGADISAKSATGKTAYDYAVKYEKTALQPLLKPVK</sequence>
<accession>A0ABW9J3M3</accession>
<comment type="caution">
    <text evidence="3">The sequence shown here is derived from an EMBL/GenBank/DDBJ whole genome shotgun (WGS) entry which is preliminary data.</text>
</comment>
<dbReference type="PROSITE" id="PS50297">
    <property type="entry name" value="ANK_REP_REGION"/>
    <property type="match status" value="1"/>
</dbReference>
<dbReference type="SMART" id="SM00248">
    <property type="entry name" value="ANK"/>
    <property type="match status" value="2"/>
</dbReference>
<dbReference type="PROSITE" id="PS50088">
    <property type="entry name" value="ANK_REPEAT"/>
    <property type="match status" value="1"/>
</dbReference>
<evidence type="ECO:0000313" key="4">
    <source>
        <dbReference type="Proteomes" id="UP001517247"/>
    </source>
</evidence>
<keyword evidence="4" id="KW-1185">Reference proteome</keyword>
<name>A0ABW9J3M3_9SPHI</name>
<feature type="repeat" description="ANK" evidence="1">
    <location>
        <begin position="92"/>
        <end position="124"/>
    </location>
</feature>
<evidence type="ECO:0000256" key="2">
    <source>
        <dbReference type="SAM" id="SignalP"/>
    </source>
</evidence>
<gene>
    <name evidence="3" type="ORF">E6A44_006000</name>
</gene>
<keyword evidence="1" id="KW-0040">ANK repeat</keyword>
<dbReference type="SUPFAM" id="SSF48403">
    <property type="entry name" value="Ankyrin repeat"/>
    <property type="match status" value="1"/>
</dbReference>
<dbReference type="Gene3D" id="1.25.40.20">
    <property type="entry name" value="Ankyrin repeat-containing domain"/>
    <property type="match status" value="1"/>
</dbReference>
<feature type="signal peptide" evidence="2">
    <location>
        <begin position="1"/>
        <end position="21"/>
    </location>
</feature>
<dbReference type="Proteomes" id="UP001517247">
    <property type="component" value="Unassembled WGS sequence"/>
</dbReference>
<dbReference type="EMBL" id="SSHJ02000005">
    <property type="protein sequence ID" value="MFN0255116.1"/>
    <property type="molecule type" value="Genomic_DNA"/>
</dbReference>
<protein>
    <submittedName>
        <fullName evidence="3">Ankyrin repeat domain-containing protein</fullName>
    </submittedName>
</protein>
<keyword evidence="2" id="KW-0732">Signal</keyword>
<feature type="chain" id="PRO_5045813609" evidence="2">
    <location>
        <begin position="22"/>
        <end position="149"/>
    </location>
</feature>
<evidence type="ECO:0000313" key="3">
    <source>
        <dbReference type="EMBL" id="MFN0255116.1"/>
    </source>
</evidence>
<dbReference type="Pfam" id="PF13857">
    <property type="entry name" value="Ank_5"/>
    <property type="match status" value="1"/>
</dbReference>
<proteinExistence type="predicted"/>